<dbReference type="GeneID" id="91406855"/>
<dbReference type="EMBL" id="ASYR01000021">
    <property type="protein sequence ID" value="KAF0648728.1"/>
    <property type="molecule type" value="Genomic_DNA"/>
</dbReference>
<sequence>MTLPAPKLDDLTWAEMTAAVRRRIPAESGGVWTLHAPVDPGITLLELLAHLLEQRLYWLDQVPDALVVAVLRLLGVEPPRPARPAATVLCLTARQDGAAVPGTPAFPGAPAVPVVPAGTALTRDPDGRIAFTLDDDVAVFPLAEDAGSTVWTDRDRTADLASRRGVPLLAADGAPASARLTLPLTGDHPAPGPLTLLFELDGPAPAAAWLPGAVDGVPPPAELTWSWFRPGTDLRGAFDRVEDGTAGLRRSGIVRLHPPAGWTTRDRGVLLTTPAATHTAPPRLRHLAVNVCAARHLRWHTADAAALREQTGAWLRLPGQELVLPDAAGHLVEASVRLAGHDWRAVPDLAFSGPADRVFVLDRDRGAVVFGDGLTGRVPHPGEDVQVLYAVGGGHAGNGGTTGNWTPLPDPATALRPPAEHPQADATAHPSDATAHPSGARPPAGTATGGTAGPAPRPATDPAATPAGPARPAAGACATAGHAAAPAIAVTAANPVRAEGGADPETVAEARRRAASSLGEVTRAVTAEDHVTLALTTPGVTVARAHASVGEHPGFPCARVPGAVTVHVVPAAPRDAIDREDFVAAPHPDPGTLCAVAARLERARLLTAEVFVRAPRYRDVTLRADLSGAPADPARVRALLTGALRLRLDPLVGGDDGEGWPFGGPLRPSGLLRAARDALGGLADVSAVAVGLDGAEPDESCRDVTLGPGELPVLRAVRVRTVPAAEPGEGLA</sequence>
<evidence type="ECO:0000313" key="2">
    <source>
        <dbReference type="EMBL" id="KAF0648728.1"/>
    </source>
</evidence>
<evidence type="ECO:0000313" key="3">
    <source>
        <dbReference type="Proteomes" id="UP000731519"/>
    </source>
</evidence>
<evidence type="ECO:0000256" key="1">
    <source>
        <dbReference type="SAM" id="MobiDB-lite"/>
    </source>
</evidence>
<proteinExistence type="predicted"/>
<keyword evidence="3" id="KW-1185">Reference proteome</keyword>
<accession>A0ABQ6XSK1</accession>
<feature type="compositionally biased region" description="Low complexity" evidence="1">
    <location>
        <begin position="458"/>
        <end position="474"/>
    </location>
</feature>
<name>A0ABQ6XSK1_STRFR</name>
<feature type="region of interest" description="Disordered" evidence="1">
    <location>
        <begin position="400"/>
        <end position="474"/>
    </location>
</feature>
<comment type="caution">
    <text evidence="2">The sequence shown here is derived from an EMBL/GenBank/DDBJ whole genome shotgun (WGS) entry which is preliminary data.</text>
</comment>
<gene>
    <name evidence="2" type="ORF">K701_17200</name>
</gene>
<dbReference type="Proteomes" id="UP000731519">
    <property type="component" value="Unassembled WGS sequence"/>
</dbReference>
<organism evidence="2 3">
    <name type="scientific">Streptomyces fradiae ATCC 10745 = DSM 40063</name>
    <dbReference type="NCBI Taxonomy" id="1319510"/>
    <lineage>
        <taxon>Bacteria</taxon>
        <taxon>Bacillati</taxon>
        <taxon>Actinomycetota</taxon>
        <taxon>Actinomycetes</taxon>
        <taxon>Kitasatosporales</taxon>
        <taxon>Streptomycetaceae</taxon>
        <taxon>Streptomyces</taxon>
    </lineage>
</organism>
<reference evidence="2 3" key="1">
    <citation type="submission" date="2013-05" db="EMBL/GenBank/DDBJ databases">
        <title>Genome Sequence of Streptomyces fradiae.</title>
        <authorList>
            <person name="Kirby R."/>
        </authorList>
    </citation>
    <scope>NUCLEOTIDE SEQUENCE [LARGE SCALE GENOMIC DNA]</scope>
    <source>
        <strain evidence="2 3">ATCC 10745</strain>
    </source>
</reference>
<protein>
    <recommendedName>
        <fullName evidence="4">Baseplate J-like protein</fullName>
    </recommendedName>
</protein>
<evidence type="ECO:0008006" key="4">
    <source>
        <dbReference type="Google" id="ProtNLM"/>
    </source>
</evidence>
<dbReference type="RefSeq" id="WP_150485873.1">
    <property type="nucleotide sequence ID" value="NZ_ASYR01000021.1"/>
</dbReference>